<dbReference type="Gene3D" id="3.10.100.10">
    <property type="entry name" value="Mannose-Binding Protein A, subunit A"/>
    <property type="match status" value="1"/>
</dbReference>
<dbReference type="EMBL" id="JAEAOA010000333">
    <property type="protein sequence ID" value="KAK3585641.1"/>
    <property type="molecule type" value="Genomic_DNA"/>
</dbReference>
<dbReference type="InterPro" id="IPR016187">
    <property type="entry name" value="CTDL_fold"/>
</dbReference>
<dbReference type="Proteomes" id="UP001195483">
    <property type="component" value="Unassembled WGS sequence"/>
</dbReference>
<dbReference type="AlphaFoldDB" id="A0AAE0S5F8"/>
<dbReference type="InterPro" id="IPR016186">
    <property type="entry name" value="C-type_lectin-like/link_sf"/>
</dbReference>
<reference evidence="1" key="2">
    <citation type="journal article" date="2021" name="Genome Biol. Evol.">
        <title>Developing a high-quality reference genome for a parasitic bivalve with doubly uniparental inheritance (Bivalvia: Unionida).</title>
        <authorList>
            <person name="Smith C.H."/>
        </authorList>
    </citation>
    <scope>NUCLEOTIDE SEQUENCE</scope>
    <source>
        <strain evidence="1">CHS0354</strain>
        <tissue evidence="1">Mantle</tissue>
    </source>
</reference>
<sequence length="373" mass="40291">MVKIGMPTDSGICMYPALPTLQVGDKCFWLSGGGNMSDHQVECELYMGTVFTYDTDVQLNNILRAFNMENASGVYIGVILTNKNGTYYYDTLSKPGTVPSVVSSLWNLWEIGTQNKRCIVLDKQKIYPEFCNISTTSSICERELTSSCPCNISRLASEATAQITAVPDLLPTKATTTPGSSISLLSQADQTTTHLGKSTLHASTLTPSIRSIHLSASVFTTEVLNVNNPTDRTSKGPSRFIERIMNDNDSFAMILSHVLGQSINQSLTTGSDNSGTTAMFIRSGDVSSENSTEENGQLSSTVIVSTQSTTKDPQDIVKALLDQIGLLSLPFGNTSNSLQVTEQDASSSGKGPTFSYYCQLASFKKTGELTHKD</sequence>
<keyword evidence="2" id="KW-1185">Reference proteome</keyword>
<protein>
    <submittedName>
        <fullName evidence="1">Uncharacterized protein</fullName>
    </submittedName>
</protein>
<evidence type="ECO:0000313" key="2">
    <source>
        <dbReference type="Proteomes" id="UP001195483"/>
    </source>
</evidence>
<dbReference type="SUPFAM" id="SSF56436">
    <property type="entry name" value="C-type lectin-like"/>
    <property type="match status" value="1"/>
</dbReference>
<proteinExistence type="predicted"/>
<evidence type="ECO:0000313" key="1">
    <source>
        <dbReference type="EMBL" id="KAK3585641.1"/>
    </source>
</evidence>
<reference evidence="1" key="3">
    <citation type="submission" date="2023-05" db="EMBL/GenBank/DDBJ databases">
        <authorList>
            <person name="Smith C.H."/>
        </authorList>
    </citation>
    <scope>NUCLEOTIDE SEQUENCE</scope>
    <source>
        <strain evidence="1">CHS0354</strain>
        <tissue evidence="1">Mantle</tissue>
    </source>
</reference>
<comment type="caution">
    <text evidence="1">The sequence shown here is derived from an EMBL/GenBank/DDBJ whole genome shotgun (WGS) entry which is preliminary data.</text>
</comment>
<name>A0AAE0S5F8_9BIVA</name>
<reference evidence="1" key="1">
    <citation type="journal article" date="2021" name="Genome Biol. Evol.">
        <title>A High-Quality Reference Genome for a Parasitic Bivalve with Doubly Uniparental Inheritance (Bivalvia: Unionida).</title>
        <authorList>
            <person name="Smith C.H."/>
        </authorList>
    </citation>
    <scope>NUCLEOTIDE SEQUENCE</scope>
    <source>
        <strain evidence="1">CHS0354</strain>
    </source>
</reference>
<organism evidence="1 2">
    <name type="scientific">Potamilus streckersoni</name>
    <dbReference type="NCBI Taxonomy" id="2493646"/>
    <lineage>
        <taxon>Eukaryota</taxon>
        <taxon>Metazoa</taxon>
        <taxon>Spiralia</taxon>
        <taxon>Lophotrochozoa</taxon>
        <taxon>Mollusca</taxon>
        <taxon>Bivalvia</taxon>
        <taxon>Autobranchia</taxon>
        <taxon>Heteroconchia</taxon>
        <taxon>Palaeoheterodonta</taxon>
        <taxon>Unionida</taxon>
        <taxon>Unionoidea</taxon>
        <taxon>Unionidae</taxon>
        <taxon>Ambleminae</taxon>
        <taxon>Lampsilini</taxon>
        <taxon>Potamilus</taxon>
    </lineage>
</organism>
<gene>
    <name evidence="1" type="ORF">CHS0354_004561</name>
</gene>
<accession>A0AAE0S5F8</accession>